<dbReference type="EMBL" id="JADGMS010000013">
    <property type="protein sequence ID" value="KAF9670493.1"/>
    <property type="molecule type" value="Genomic_DNA"/>
</dbReference>
<evidence type="ECO:0000313" key="1">
    <source>
        <dbReference type="EMBL" id="KAF9670493.1"/>
    </source>
</evidence>
<organism evidence="1 2">
    <name type="scientific">Salix dunnii</name>
    <dbReference type="NCBI Taxonomy" id="1413687"/>
    <lineage>
        <taxon>Eukaryota</taxon>
        <taxon>Viridiplantae</taxon>
        <taxon>Streptophyta</taxon>
        <taxon>Embryophyta</taxon>
        <taxon>Tracheophyta</taxon>
        <taxon>Spermatophyta</taxon>
        <taxon>Magnoliopsida</taxon>
        <taxon>eudicotyledons</taxon>
        <taxon>Gunneridae</taxon>
        <taxon>Pentapetalae</taxon>
        <taxon>rosids</taxon>
        <taxon>fabids</taxon>
        <taxon>Malpighiales</taxon>
        <taxon>Salicaceae</taxon>
        <taxon>Saliceae</taxon>
        <taxon>Salix</taxon>
    </lineage>
</organism>
<keyword evidence="2" id="KW-1185">Reference proteome</keyword>
<evidence type="ECO:0000313" key="2">
    <source>
        <dbReference type="Proteomes" id="UP000657918"/>
    </source>
</evidence>
<gene>
    <name evidence="1" type="ORF">SADUNF_Sadunf13G0074800</name>
</gene>
<dbReference type="AlphaFoldDB" id="A0A835MUX1"/>
<dbReference type="OrthoDB" id="1667587at2759"/>
<proteinExistence type="predicted"/>
<name>A0A835MUX1_9ROSI</name>
<accession>A0A835MUX1</accession>
<dbReference type="Proteomes" id="UP000657918">
    <property type="component" value="Unassembled WGS sequence"/>
</dbReference>
<comment type="caution">
    <text evidence="1">The sequence shown here is derived from an EMBL/GenBank/DDBJ whole genome shotgun (WGS) entry which is preliminary data.</text>
</comment>
<sequence length="144" mass="15897">MVVGGFQCWRDWAVSIETCEYFAKYGRGYLPSLLPLLEIEPARSSGAESSAIDVACSVVLLPLHILSWIIRGLLVSNSSTRIMAALLLAQAMSFSSFIAACEPFKETFRRDLKCGGFKIVEMLLRCNILALVVVDANSQYPPNF</sequence>
<reference evidence="1 2" key="1">
    <citation type="submission" date="2020-10" db="EMBL/GenBank/DDBJ databases">
        <title>Plant Genome Project.</title>
        <authorList>
            <person name="Zhang R.-G."/>
        </authorList>
    </citation>
    <scope>NUCLEOTIDE SEQUENCE [LARGE SCALE GENOMIC DNA]</scope>
    <source>
        <strain evidence="1">FAFU-HL-1</strain>
        <tissue evidence="1">Leaf</tissue>
    </source>
</reference>
<protein>
    <submittedName>
        <fullName evidence="1">Uncharacterized protein</fullName>
    </submittedName>
</protein>